<dbReference type="Proteomes" id="UP000277204">
    <property type="component" value="Unassembled WGS sequence"/>
</dbReference>
<sequence>MVSATNFKEIDGRIATIKIHSKITNQTINLIGCYAPTESSNDDISKENFYLKLNGTIKKLKLNKLPIIILGDFNCRLGLDLHAYYPSIIGKAIKLETKTSTNSMRLINLCETLSLRVMNTFITKPVHKTSTWVHPKTQTEHMIDLVLIENNSKLMVCDMHNSRSMEANSDHYMVTAILKLKYLNNKQTPNTNKKPKRRQRKAIHGLTSDYPSILDNLLQNEYSLSQIERAIIQAANKAAIPHKSATKRWQHSISDLLKQEIKHRKQLRLAWLNNPTALNKNLYTQASKIVNNKIKIAKDQYIKDRIDEMNSLFKKHDLHLACKMLGDILATIRNQSYRTKRTNQVKDSDLQHHYQNLFSAKSKLNTTHLSIEITQDPELTLEEIKQGLKNMKNQTTPGNNDIITEMIKHRGSKLTNILLNIMNKIWKNPCTMLDYWLDADVISIYKNKGSRSDRNNYRSIFLLDTIRKLLGGIV</sequence>
<keyword evidence="2" id="KW-1185">Reference proteome</keyword>
<dbReference type="InterPro" id="IPR036691">
    <property type="entry name" value="Endo/exonu/phosph_ase_sf"/>
</dbReference>
<dbReference type="PANTHER" id="PTHR47510">
    <property type="entry name" value="REVERSE TRANSCRIPTASE DOMAIN-CONTAINING PROTEIN"/>
    <property type="match status" value="1"/>
</dbReference>
<accession>A0A183LYR6</accession>
<gene>
    <name evidence="1" type="ORF">SMRZ_LOCUS8941</name>
</gene>
<reference evidence="1 2" key="1">
    <citation type="submission" date="2018-11" db="EMBL/GenBank/DDBJ databases">
        <authorList>
            <consortium name="Pathogen Informatics"/>
        </authorList>
    </citation>
    <scope>NUCLEOTIDE SEQUENCE [LARGE SCALE GENOMIC DNA]</scope>
    <source>
        <strain evidence="1 2">Zambia</strain>
    </source>
</reference>
<evidence type="ECO:0000313" key="1">
    <source>
        <dbReference type="EMBL" id="VDO84040.1"/>
    </source>
</evidence>
<dbReference type="EMBL" id="UZAI01004055">
    <property type="protein sequence ID" value="VDO84040.1"/>
    <property type="molecule type" value="Genomic_DNA"/>
</dbReference>
<dbReference type="Gene3D" id="3.60.10.10">
    <property type="entry name" value="Endonuclease/exonuclease/phosphatase"/>
    <property type="match status" value="1"/>
</dbReference>
<evidence type="ECO:0000313" key="2">
    <source>
        <dbReference type="Proteomes" id="UP000277204"/>
    </source>
</evidence>
<dbReference type="STRING" id="48269.A0A183LYR6"/>
<name>A0A183LYR6_9TREM</name>
<protein>
    <submittedName>
        <fullName evidence="1">Uncharacterized protein</fullName>
    </submittedName>
</protein>
<dbReference type="PANTHER" id="PTHR47510:SF3">
    <property type="entry name" value="ENDO_EXONUCLEASE_PHOSPHATASE DOMAIN-CONTAINING PROTEIN"/>
    <property type="match status" value="1"/>
</dbReference>
<dbReference type="AlphaFoldDB" id="A0A183LYR6"/>
<dbReference type="SUPFAM" id="SSF56219">
    <property type="entry name" value="DNase I-like"/>
    <property type="match status" value="1"/>
</dbReference>
<organism evidence="1 2">
    <name type="scientific">Schistosoma margrebowiei</name>
    <dbReference type="NCBI Taxonomy" id="48269"/>
    <lineage>
        <taxon>Eukaryota</taxon>
        <taxon>Metazoa</taxon>
        <taxon>Spiralia</taxon>
        <taxon>Lophotrochozoa</taxon>
        <taxon>Platyhelminthes</taxon>
        <taxon>Trematoda</taxon>
        <taxon>Digenea</taxon>
        <taxon>Strigeidida</taxon>
        <taxon>Schistosomatoidea</taxon>
        <taxon>Schistosomatidae</taxon>
        <taxon>Schistosoma</taxon>
    </lineage>
</organism>
<proteinExistence type="predicted"/>